<feature type="compositionally biased region" description="Low complexity" evidence="1">
    <location>
        <begin position="22"/>
        <end position="40"/>
    </location>
</feature>
<reference evidence="2 3" key="1">
    <citation type="submission" date="2019-07" db="EMBL/GenBank/DDBJ databases">
        <title>Whole genome shotgun sequence of Cellulomonas persica NBRC 101101.</title>
        <authorList>
            <person name="Hosoyama A."/>
            <person name="Uohara A."/>
            <person name="Ohji S."/>
            <person name="Ichikawa N."/>
        </authorList>
    </citation>
    <scope>NUCLEOTIDE SEQUENCE [LARGE SCALE GENOMIC DNA]</scope>
    <source>
        <strain evidence="2 3">NBRC 101101</strain>
    </source>
</reference>
<protein>
    <submittedName>
        <fullName evidence="2">Uncharacterized protein</fullName>
    </submittedName>
</protein>
<accession>A0A510US29</accession>
<dbReference type="RefSeq" id="WP_146805540.1">
    <property type="nucleotide sequence ID" value="NZ_BJUA01000004.1"/>
</dbReference>
<dbReference type="EMBL" id="BJUA01000004">
    <property type="protein sequence ID" value="GEK17256.1"/>
    <property type="molecule type" value="Genomic_DNA"/>
</dbReference>
<dbReference type="OrthoDB" id="3784033at2"/>
<name>A0A510US29_9CELL</name>
<keyword evidence="3" id="KW-1185">Reference proteome</keyword>
<dbReference type="Proteomes" id="UP000321386">
    <property type="component" value="Unassembled WGS sequence"/>
</dbReference>
<feature type="region of interest" description="Disordered" evidence="1">
    <location>
        <begin position="13"/>
        <end position="40"/>
    </location>
</feature>
<dbReference type="AlphaFoldDB" id="A0A510US29"/>
<organism evidence="2 3">
    <name type="scientific">Cellulomonas persica</name>
    <dbReference type="NCBI Taxonomy" id="76861"/>
    <lineage>
        <taxon>Bacteria</taxon>
        <taxon>Bacillati</taxon>
        <taxon>Actinomycetota</taxon>
        <taxon>Actinomycetes</taxon>
        <taxon>Micrococcales</taxon>
        <taxon>Cellulomonadaceae</taxon>
        <taxon>Cellulomonas</taxon>
    </lineage>
</organism>
<gene>
    <name evidence="2" type="ORF">CPE01_09890</name>
</gene>
<evidence type="ECO:0000313" key="2">
    <source>
        <dbReference type="EMBL" id="GEK17256.1"/>
    </source>
</evidence>
<sequence>MLAAVVGTAGVACSPADDEAPTPRSATGAATSPATPSSPLPAEVLAGLGVSIAQARLDRERRVVQVRVANSSGVDVTVVEARLVAPGATGRAVSTRERAVRSGVDRDLSVALGAPRCDGPTSAPAGDASVELDVVADDGRSGSWRGTPEDPNGVLTRIRREDCAALTVASGARLTLDPDVVLTEPTDGGRLTGSVTLRLEPVPGGPRVEVLQVDGTTLLTPSGGAASWPLTLDSADGPAEVTLAFEPARCDAHAVAEDKRGTFLGVRARVDGVDQEVVYLPPGDALRGAIRAYIGTACGWPDP</sequence>
<proteinExistence type="predicted"/>
<evidence type="ECO:0000313" key="3">
    <source>
        <dbReference type="Proteomes" id="UP000321386"/>
    </source>
</evidence>
<comment type="caution">
    <text evidence="2">The sequence shown here is derived from an EMBL/GenBank/DDBJ whole genome shotgun (WGS) entry which is preliminary data.</text>
</comment>
<evidence type="ECO:0000256" key="1">
    <source>
        <dbReference type="SAM" id="MobiDB-lite"/>
    </source>
</evidence>